<evidence type="ECO:0000313" key="1">
    <source>
        <dbReference type="EMBL" id="VVD94425.1"/>
    </source>
</evidence>
<reference evidence="1 2" key="1">
    <citation type="submission" date="2019-08" db="EMBL/GenBank/DDBJ databases">
        <authorList>
            <person name="Peeters C."/>
        </authorList>
    </citation>
    <scope>NUCLEOTIDE SEQUENCE [LARGE SCALE GENOMIC DNA]</scope>
    <source>
        <strain evidence="1 2">LMG 31112</strain>
    </source>
</reference>
<dbReference type="Proteomes" id="UP000343317">
    <property type="component" value="Unassembled WGS sequence"/>
</dbReference>
<protein>
    <submittedName>
        <fullName evidence="1">Uncharacterized protein</fullName>
    </submittedName>
</protein>
<evidence type="ECO:0000313" key="2">
    <source>
        <dbReference type="Proteomes" id="UP000343317"/>
    </source>
</evidence>
<gene>
    <name evidence="1" type="ORF">PHO31112_01788</name>
</gene>
<accession>A0A5E4U2V1</accession>
<organism evidence="1 2">
    <name type="scientific">Pandoraea horticolens</name>
    <dbReference type="NCBI Taxonomy" id="2508298"/>
    <lineage>
        <taxon>Bacteria</taxon>
        <taxon>Pseudomonadati</taxon>
        <taxon>Pseudomonadota</taxon>
        <taxon>Betaproteobacteria</taxon>
        <taxon>Burkholderiales</taxon>
        <taxon>Burkholderiaceae</taxon>
        <taxon>Pandoraea</taxon>
    </lineage>
</organism>
<proteinExistence type="predicted"/>
<dbReference type="EMBL" id="CABPSM010000004">
    <property type="protein sequence ID" value="VVD94425.1"/>
    <property type="molecule type" value="Genomic_DNA"/>
</dbReference>
<dbReference type="AlphaFoldDB" id="A0A5E4U2V1"/>
<name>A0A5E4U2V1_9BURK</name>
<keyword evidence="2" id="KW-1185">Reference proteome</keyword>
<sequence length="47" mass="5526">MGEWVKWAPEMHSANPYILRGCFRFPKRTNGTRHEFSLSLMILSDNT</sequence>